<dbReference type="GO" id="GO:0016491">
    <property type="term" value="F:oxidoreductase activity"/>
    <property type="evidence" value="ECO:0007669"/>
    <property type="project" value="UniProtKB-KW"/>
</dbReference>
<dbReference type="AlphaFoldDB" id="A0A7Y7ISV6"/>
<dbReference type="NCBIfam" id="NF005559">
    <property type="entry name" value="PRK07231.1"/>
    <property type="match status" value="1"/>
</dbReference>
<proteinExistence type="inferred from homology"/>
<dbReference type="InterPro" id="IPR036291">
    <property type="entry name" value="NAD(P)-bd_dom_sf"/>
</dbReference>
<comment type="similarity">
    <text evidence="1">Belongs to the short-chain dehydrogenases/reductases (SDR) family.</text>
</comment>
<dbReference type="SUPFAM" id="SSF51735">
    <property type="entry name" value="NAD(P)-binding Rossmann-fold domains"/>
    <property type="match status" value="1"/>
</dbReference>
<evidence type="ECO:0000256" key="2">
    <source>
        <dbReference type="ARBA" id="ARBA00023002"/>
    </source>
</evidence>
<sequence length="248" mass="25428">MTTPVVLITGALTGIARATAFAFAGKGAKIVASGRHDDAGAALVAELRAVGAEAEFVRADVRHEDDVRALVDEAVRRFGRLDIAVNSAGTEGTPGPAVDQTPESYAATFDTNVLGTILSMKHELRVMQAQGSGSIVNISSTFGHEGGAGASIYAASKHAVEGLTKSVALEVGSLGIRVNAVAPGPIQTGMLDRFTGGEEVKAYLATLNAQKRIGQPDEIARAILYIASDDASFVTGHILTVDGGKSAG</sequence>
<dbReference type="PROSITE" id="PS00061">
    <property type="entry name" value="ADH_SHORT"/>
    <property type="match status" value="1"/>
</dbReference>
<gene>
    <name evidence="3" type="ORF">HUK84_00680</name>
</gene>
<dbReference type="Proteomes" id="UP000534870">
    <property type="component" value="Unassembled WGS sequence"/>
</dbReference>
<comment type="caution">
    <text evidence="3">The sequence shown here is derived from an EMBL/GenBank/DDBJ whole genome shotgun (WGS) entry which is preliminary data.</text>
</comment>
<name>A0A7Y7ISV6_9PROT</name>
<evidence type="ECO:0000313" key="3">
    <source>
        <dbReference type="EMBL" id="NVN09678.1"/>
    </source>
</evidence>
<dbReference type="PRINTS" id="PR00080">
    <property type="entry name" value="SDRFAMILY"/>
</dbReference>
<dbReference type="CDD" id="cd05233">
    <property type="entry name" value="SDR_c"/>
    <property type="match status" value="1"/>
</dbReference>
<keyword evidence="2" id="KW-0560">Oxidoreductase</keyword>
<dbReference type="PANTHER" id="PTHR24321">
    <property type="entry name" value="DEHYDROGENASES, SHORT CHAIN"/>
    <property type="match status" value="1"/>
</dbReference>
<protein>
    <submittedName>
        <fullName evidence="3">SDR family oxidoreductase</fullName>
    </submittedName>
</protein>
<dbReference type="RefSeq" id="WP_176638489.1">
    <property type="nucleotide sequence ID" value="NZ_JABXXP010000002.1"/>
</dbReference>
<dbReference type="InterPro" id="IPR002347">
    <property type="entry name" value="SDR_fam"/>
</dbReference>
<organism evidence="3 4">
    <name type="scientific">Nguyenibacter vanlangensis</name>
    <dbReference type="NCBI Taxonomy" id="1216886"/>
    <lineage>
        <taxon>Bacteria</taxon>
        <taxon>Pseudomonadati</taxon>
        <taxon>Pseudomonadota</taxon>
        <taxon>Alphaproteobacteria</taxon>
        <taxon>Acetobacterales</taxon>
        <taxon>Acetobacteraceae</taxon>
        <taxon>Nguyenibacter</taxon>
    </lineage>
</organism>
<dbReference type="FunFam" id="3.40.50.720:FF:000084">
    <property type="entry name" value="Short-chain dehydrogenase reductase"/>
    <property type="match status" value="1"/>
</dbReference>
<accession>A0A7Y7ISV6</accession>
<reference evidence="3 4" key="1">
    <citation type="submission" date="2020-06" db="EMBL/GenBank/DDBJ databases">
        <title>Description of novel acetic acid bacteria.</title>
        <authorList>
            <person name="Sombolestani A."/>
        </authorList>
    </citation>
    <scope>NUCLEOTIDE SEQUENCE [LARGE SCALE GENOMIC DNA]</scope>
    <source>
        <strain evidence="3 4">LMG 31431</strain>
    </source>
</reference>
<dbReference type="PANTHER" id="PTHR24321:SF8">
    <property type="entry name" value="ESTRADIOL 17-BETA-DEHYDROGENASE 8-RELATED"/>
    <property type="match status" value="1"/>
</dbReference>
<dbReference type="InterPro" id="IPR020904">
    <property type="entry name" value="Sc_DH/Rdtase_CS"/>
</dbReference>
<dbReference type="EMBL" id="JABXXP010000002">
    <property type="protein sequence ID" value="NVN09678.1"/>
    <property type="molecule type" value="Genomic_DNA"/>
</dbReference>
<dbReference type="Pfam" id="PF13561">
    <property type="entry name" value="adh_short_C2"/>
    <property type="match status" value="1"/>
</dbReference>
<dbReference type="PRINTS" id="PR00081">
    <property type="entry name" value="GDHRDH"/>
</dbReference>
<evidence type="ECO:0000256" key="1">
    <source>
        <dbReference type="ARBA" id="ARBA00006484"/>
    </source>
</evidence>
<dbReference type="Gene3D" id="3.40.50.720">
    <property type="entry name" value="NAD(P)-binding Rossmann-like Domain"/>
    <property type="match status" value="1"/>
</dbReference>
<evidence type="ECO:0000313" key="4">
    <source>
        <dbReference type="Proteomes" id="UP000534870"/>
    </source>
</evidence>